<evidence type="ECO:0000313" key="1">
    <source>
        <dbReference type="EMBL" id="MBU2874549.1"/>
    </source>
</evidence>
<dbReference type="EMBL" id="JAHKPV010000019">
    <property type="protein sequence ID" value="MBU2874549.1"/>
    <property type="molecule type" value="Genomic_DNA"/>
</dbReference>
<proteinExistence type="predicted"/>
<protein>
    <submittedName>
        <fullName evidence="1">DUF1826 domain-containing protein</fullName>
    </submittedName>
</protein>
<evidence type="ECO:0000313" key="2">
    <source>
        <dbReference type="Proteomes" id="UP000753376"/>
    </source>
</evidence>
<dbReference type="Pfam" id="PF08856">
    <property type="entry name" value="DUF1826"/>
    <property type="match status" value="1"/>
</dbReference>
<comment type="caution">
    <text evidence="1">The sequence shown here is derived from an EMBL/GenBank/DDBJ whole genome shotgun (WGS) entry which is preliminary data.</text>
</comment>
<name>A0ABS6ACG4_9GAMM</name>
<dbReference type="RefSeq" id="WP_216008386.1">
    <property type="nucleotide sequence ID" value="NZ_JAHKPV010000019.1"/>
</dbReference>
<dbReference type="InterPro" id="IPR014955">
    <property type="entry name" value="DUF1826"/>
</dbReference>
<organism evidence="1 2">
    <name type="scientific">Marinobacter salexigens</name>
    <dbReference type="NCBI Taxonomy" id="1925763"/>
    <lineage>
        <taxon>Bacteria</taxon>
        <taxon>Pseudomonadati</taxon>
        <taxon>Pseudomonadota</taxon>
        <taxon>Gammaproteobacteria</taxon>
        <taxon>Pseudomonadales</taxon>
        <taxon>Marinobacteraceae</taxon>
        <taxon>Marinobacter</taxon>
    </lineage>
</organism>
<dbReference type="Proteomes" id="UP000753376">
    <property type="component" value="Unassembled WGS sequence"/>
</dbReference>
<sequence length="211" mass="22888">MSGENTGLSLPIAVHGGIPECLTEIFRDEVNLAVWERPLSSESVSFAHQFSKEAGVFERFVGIELGDSVDQILPTWAQALPGAIPWLADVNEVVEMFGCLFKPAAIGVRLHVLPDTMCPRFHTDRVPVRLLVTYAGRGTEWLAENQVKRGASPGPLPDQTVSATDIQIMPTGAVSLLKGESWIGNEGRGLVHRSPEPGTSPRLILGLDWLS</sequence>
<keyword evidence="2" id="KW-1185">Reference proteome</keyword>
<accession>A0ABS6ACG4</accession>
<gene>
    <name evidence="1" type="ORF">KO508_11105</name>
</gene>
<reference evidence="1 2" key="1">
    <citation type="submission" date="2021-05" db="EMBL/GenBank/DDBJ databases">
        <title>Draft genomes of bacteria isolated from model marine particles.</title>
        <authorList>
            <person name="Datta M.S."/>
            <person name="Schwartzman J.A."/>
            <person name="Enke T.N."/>
            <person name="Saavedra J."/>
            <person name="Cermak N."/>
            <person name="Cordero O.X."/>
        </authorList>
    </citation>
    <scope>NUCLEOTIDE SEQUENCE [LARGE SCALE GENOMIC DNA]</scope>
    <source>
        <strain evidence="1 2">D2M19</strain>
    </source>
</reference>